<dbReference type="InterPro" id="IPR033985">
    <property type="entry name" value="SusD-like_N"/>
</dbReference>
<feature type="signal peptide" evidence="6">
    <location>
        <begin position="1"/>
        <end position="22"/>
    </location>
</feature>
<keyword evidence="3 6" id="KW-0732">Signal</keyword>
<comment type="subcellular location">
    <subcellularLocation>
        <location evidence="1">Cell outer membrane</location>
    </subcellularLocation>
</comment>
<reference evidence="9 10" key="1">
    <citation type="submission" date="2017-02" db="EMBL/GenBank/DDBJ databases">
        <authorList>
            <person name="Peterson S.W."/>
        </authorList>
    </citation>
    <scope>NUCLEOTIDE SEQUENCE [LARGE SCALE GENOMIC DNA]</scope>
    <source>
        <strain evidence="9 10">DSM 22899</strain>
    </source>
</reference>
<evidence type="ECO:0000313" key="9">
    <source>
        <dbReference type="EMBL" id="SKB91651.1"/>
    </source>
</evidence>
<keyword evidence="5" id="KW-0998">Cell outer membrane</keyword>
<evidence type="ECO:0000259" key="7">
    <source>
        <dbReference type="Pfam" id="PF07980"/>
    </source>
</evidence>
<gene>
    <name evidence="9" type="ORF">SAMN05660226_03806</name>
</gene>
<feature type="chain" id="PRO_5012594726" evidence="6">
    <location>
        <begin position="23"/>
        <end position="560"/>
    </location>
</feature>
<proteinExistence type="inferred from homology"/>
<dbReference type="PROSITE" id="PS51257">
    <property type="entry name" value="PROKAR_LIPOPROTEIN"/>
    <property type="match status" value="1"/>
</dbReference>
<dbReference type="InterPro" id="IPR012944">
    <property type="entry name" value="SusD_RagB_dom"/>
</dbReference>
<evidence type="ECO:0000256" key="1">
    <source>
        <dbReference type="ARBA" id="ARBA00004442"/>
    </source>
</evidence>
<dbReference type="Pfam" id="PF14322">
    <property type="entry name" value="SusD-like_3"/>
    <property type="match status" value="1"/>
</dbReference>
<dbReference type="Gene3D" id="1.25.40.390">
    <property type="match status" value="1"/>
</dbReference>
<dbReference type="EMBL" id="FUYS01000013">
    <property type="protein sequence ID" value="SKB91651.1"/>
    <property type="molecule type" value="Genomic_DNA"/>
</dbReference>
<keyword evidence="10" id="KW-1185">Reference proteome</keyword>
<dbReference type="STRING" id="623280.SAMN05660226_03806"/>
<comment type="similarity">
    <text evidence="2">Belongs to the SusD family.</text>
</comment>
<dbReference type="OrthoDB" id="5694214at2"/>
<accession>A0A1T5F683</accession>
<evidence type="ECO:0000259" key="8">
    <source>
        <dbReference type="Pfam" id="PF14322"/>
    </source>
</evidence>
<organism evidence="9 10">
    <name type="scientific">Parapedobacter luteus</name>
    <dbReference type="NCBI Taxonomy" id="623280"/>
    <lineage>
        <taxon>Bacteria</taxon>
        <taxon>Pseudomonadati</taxon>
        <taxon>Bacteroidota</taxon>
        <taxon>Sphingobacteriia</taxon>
        <taxon>Sphingobacteriales</taxon>
        <taxon>Sphingobacteriaceae</taxon>
        <taxon>Parapedobacter</taxon>
    </lineage>
</organism>
<dbReference type="InterPro" id="IPR011990">
    <property type="entry name" value="TPR-like_helical_dom_sf"/>
</dbReference>
<dbReference type="AlphaFoldDB" id="A0A1T5F683"/>
<feature type="domain" description="SusD-like N-terminal" evidence="8">
    <location>
        <begin position="53"/>
        <end position="217"/>
    </location>
</feature>
<evidence type="ECO:0000256" key="2">
    <source>
        <dbReference type="ARBA" id="ARBA00006275"/>
    </source>
</evidence>
<dbReference type="GO" id="GO:0009279">
    <property type="term" value="C:cell outer membrane"/>
    <property type="evidence" value="ECO:0007669"/>
    <property type="project" value="UniProtKB-SubCell"/>
</dbReference>
<protein>
    <submittedName>
        <fullName evidence="9">Starch-binding associating with outer membrane</fullName>
    </submittedName>
</protein>
<evidence type="ECO:0000256" key="3">
    <source>
        <dbReference type="ARBA" id="ARBA00022729"/>
    </source>
</evidence>
<keyword evidence="4" id="KW-0472">Membrane</keyword>
<evidence type="ECO:0000313" key="10">
    <source>
        <dbReference type="Proteomes" id="UP000190541"/>
    </source>
</evidence>
<evidence type="ECO:0000256" key="5">
    <source>
        <dbReference type="ARBA" id="ARBA00023237"/>
    </source>
</evidence>
<name>A0A1T5F683_9SPHI</name>
<evidence type="ECO:0000256" key="6">
    <source>
        <dbReference type="SAM" id="SignalP"/>
    </source>
</evidence>
<dbReference type="Proteomes" id="UP000190541">
    <property type="component" value="Unassembled WGS sequence"/>
</dbReference>
<feature type="domain" description="RagB/SusD" evidence="7">
    <location>
        <begin position="266"/>
        <end position="559"/>
    </location>
</feature>
<dbReference type="Pfam" id="PF07980">
    <property type="entry name" value="SusD_RagB"/>
    <property type="match status" value="1"/>
</dbReference>
<dbReference type="RefSeq" id="WP_079718428.1">
    <property type="nucleotide sequence ID" value="NZ_FUYS01000013.1"/>
</dbReference>
<evidence type="ECO:0000256" key="4">
    <source>
        <dbReference type="ARBA" id="ARBA00023136"/>
    </source>
</evidence>
<sequence>MKNKISILYAVLVIAFASSCQRMLDEEIRSQVSNNHLSTPEGFEDGVKAAYSTLRTFHANEMGMTMTVFGTDTYTMGSDGAYKFVNEYTSQFDPRTGFVRDLWNNLYIGINACNTVIDRADRVEGLAEEVKIIRTAEARFLRAYYYFTLVQQFGPVHLATAETTEVTTEASRAPVPDIYAVIVDDLRTAIAQLPATTPDYGRATKPAAEHLLARVLLTRATSEAAEDTDYAEAAALAEQVITGYQFRLLDNFADVFVQGSGERNDEVIWAVQYTRNAITNGANSDADGTGNAAHRYFLMEYDVLPGMNRNVRDGQPWKRFMPTMYTLEYLFADRENDTRYRKSFVDVYLCTNPGTYTVDGKEVTYELGDTAVWLPGYELDPEVRAAKDFMVIEPSDYTQKLYPTLTKFLDPERPDMNYEFGSRDFLAFRLAETCLIAAEAFMYAGDPAKAAEYLNRVRGRAAYDGLDEAEDARRRAAMMVDPGDLSLDLILEERGRELLGEQLRWYDLVRTHTLVERVRAHNPDGGDNIRDFHVRRPIPQDQIDRTAGGAEAFPQNPGYN</sequence>
<dbReference type="SUPFAM" id="SSF48452">
    <property type="entry name" value="TPR-like"/>
    <property type="match status" value="1"/>
</dbReference>